<dbReference type="GO" id="GO:0005829">
    <property type="term" value="C:cytosol"/>
    <property type="evidence" value="ECO:0007669"/>
    <property type="project" value="TreeGrafter"/>
</dbReference>
<evidence type="ECO:0000313" key="10">
    <source>
        <dbReference type="Proteomes" id="UP000639772"/>
    </source>
</evidence>
<dbReference type="SUPFAM" id="SSF53383">
    <property type="entry name" value="PLP-dependent transferases"/>
    <property type="match status" value="1"/>
</dbReference>
<dbReference type="InterPro" id="IPR015424">
    <property type="entry name" value="PyrdxlP-dep_Trfase"/>
</dbReference>
<dbReference type="Proteomes" id="UP000639772">
    <property type="component" value="Chromosome 10"/>
</dbReference>
<dbReference type="PROSITE" id="PS00595">
    <property type="entry name" value="AA_TRANSFER_CLASS_5"/>
    <property type="match status" value="1"/>
</dbReference>
<dbReference type="AlphaFoldDB" id="A0A835UMJ4"/>
<name>A0A835UMJ4_VANPL</name>
<evidence type="ECO:0000256" key="3">
    <source>
        <dbReference type="ARBA" id="ARBA00022723"/>
    </source>
</evidence>
<dbReference type="InterPro" id="IPR000192">
    <property type="entry name" value="Aminotrans_V_dom"/>
</dbReference>
<dbReference type="EMBL" id="JADCNM010000010">
    <property type="protein sequence ID" value="KAG0464876.1"/>
    <property type="molecule type" value="Genomic_DNA"/>
</dbReference>
<dbReference type="PANTHER" id="PTHR11601">
    <property type="entry name" value="CYSTEINE DESULFURYLASE FAMILY MEMBER"/>
    <property type="match status" value="1"/>
</dbReference>
<sequence length="79" mass="8596">MAVNNEIGVVQPLEDIGRICKEKGVPFHTDAAQALGKIPIDVDKMGIGLMSLSGHKIYGPKGVGALYVRRRPRIRSSLR</sequence>
<evidence type="ECO:0000313" key="9">
    <source>
        <dbReference type="EMBL" id="KAG0464876.1"/>
    </source>
</evidence>
<evidence type="ECO:0000256" key="4">
    <source>
        <dbReference type="ARBA" id="ARBA00022898"/>
    </source>
</evidence>
<comment type="cofactor">
    <cofactor evidence="1 7">
        <name>pyridoxal 5'-phosphate</name>
        <dbReference type="ChEBI" id="CHEBI:597326"/>
    </cofactor>
</comment>
<dbReference type="GO" id="GO:0046872">
    <property type="term" value="F:metal ion binding"/>
    <property type="evidence" value="ECO:0007669"/>
    <property type="project" value="UniProtKB-KW"/>
</dbReference>
<dbReference type="GO" id="GO:0005739">
    <property type="term" value="C:mitochondrion"/>
    <property type="evidence" value="ECO:0007669"/>
    <property type="project" value="TreeGrafter"/>
</dbReference>
<dbReference type="InterPro" id="IPR015421">
    <property type="entry name" value="PyrdxlP-dep_Trfase_major"/>
</dbReference>
<accession>A0A835UMJ4</accession>
<dbReference type="InterPro" id="IPR020578">
    <property type="entry name" value="Aminotrans_V_PyrdxlP_BS"/>
</dbReference>
<keyword evidence="6" id="KW-0411">Iron-sulfur</keyword>
<evidence type="ECO:0000256" key="5">
    <source>
        <dbReference type="ARBA" id="ARBA00023004"/>
    </source>
</evidence>
<evidence type="ECO:0000256" key="1">
    <source>
        <dbReference type="ARBA" id="ARBA00001933"/>
    </source>
</evidence>
<dbReference type="PANTHER" id="PTHR11601:SF34">
    <property type="entry name" value="CYSTEINE DESULFURASE"/>
    <property type="match status" value="1"/>
</dbReference>
<gene>
    <name evidence="9" type="ORF">HPP92_019040</name>
</gene>
<organism evidence="9 10">
    <name type="scientific">Vanilla planifolia</name>
    <name type="common">Vanilla</name>
    <dbReference type="NCBI Taxonomy" id="51239"/>
    <lineage>
        <taxon>Eukaryota</taxon>
        <taxon>Viridiplantae</taxon>
        <taxon>Streptophyta</taxon>
        <taxon>Embryophyta</taxon>
        <taxon>Tracheophyta</taxon>
        <taxon>Spermatophyta</taxon>
        <taxon>Magnoliopsida</taxon>
        <taxon>Liliopsida</taxon>
        <taxon>Asparagales</taxon>
        <taxon>Orchidaceae</taxon>
        <taxon>Vanilloideae</taxon>
        <taxon>Vanilleae</taxon>
        <taxon>Vanilla</taxon>
    </lineage>
</organism>
<keyword evidence="3" id="KW-0479">Metal-binding</keyword>
<dbReference type="GO" id="GO:0051536">
    <property type="term" value="F:iron-sulfur cluster binding"/>
    <property type="evidence" value="ECO:0007669"/>
    <property type="project" value="UniProtKB-KW"/>
</dbReference>
<dbReference type="OrthoDB" id="10250117at2759"/>
<evidence type="ECO:0000256" key="7">
    <source>
        <dbReference type="RuleBase" id="RU004504"/>
    </source>
</evidence>
<keyword evidence="4" id="KW-0663">Pyridoxal phosphate</keyword>
<feature type="domain" description="Aminotransferase class V" evidence="8">
    <location>
        <begin position="1"/>
        <end position="71"/>
    </location>
</feature>
<comment type="similarity">
    <text evidence="2">Belongs to the class-V pyridoxal-phosphate-dependent aminotransferase family. NifS/IscS subfamily.</text>
</comment>
<evidence type="ECO:0000256" key="2">
    <source>
        <dbReference type="ARBA" id="ARBA00006490"/>
    </source>
</evidence>
<dbReference type="Gene3D" id="3.40.640.10">
    <property type="entry name" value="Type I PLP-dependent aspartate aminotransferase-like (Major domain)"/>
    <property type="match status" value="1"/>
</dbReference>
<dbReference type="GO" id="GO:0031071">
    <property type="term" value="F:cysteine desulfurase activity"/>
    <property type="evidence" value="ECO:0007669"/>
    <property type="project" value="TreeGrafter"/>
</dbReference>
<comment type="caution">
    <text evidence="9">The sequence shown here is derived from an EMBL/GenBank/DDBJ whole genome shotgun (WGS) entry which is preliminary data.</text>
</comment>
<proteinExistence type="inferred from homology"/>
<dbReference type="Pfam" id="PF00266">
    <property type="entry name" value="Aminotran_5"/>
    <property type="match status" value="1"/>
</dbReference>
<keyword evidence="5" id="KW-0408">Iron</keyword>
<evidence type="ECO:0000256" key="6">
    <source>
        <dbReference type="ARBA" id="ARBA00023014"/>
    </source>
</evidence>
<dbReference type="GO" id="GO:0016226">
    <property type="term" value="P:iron-sulfur cluster assembly"/>
    <property type="evidence" value="ECO:0007669"/>
    <property type="project" value="TreeGrafter"/>
</dbReference>
<evidence type="ECO:0000259" key="8">
    <source>
        <dbReference type="Pfam" id="PF00266"/>
    </source>
</evidence>
<reference evidence="9 10" key="1">
    <citation type="journal article" date="2020" name="Nat. Food">
        <title>A phased Vanilla planifolia genome enables genetic improvement of flavour and production.</title>
        <authorList>
            <person name="Hasing T."/>
            <person name="Tang H."/>
            <person name="Brym M."/>
            <person name="Khazi F."/>
            <person name="Huang T."/>
            <person name="Chambers A.H."/>
        </authorList>
    </citation>
    <scope>NUCLEOTIDE SEQUENCE [LARGE SCALE GENOMIC DNA]</scope>
    <source>
        <tissue evidence="9">Leaf</tissue>
    </source>
</reference>
<protein>
    <recommendedName>
        <fullName evidence="8">Aminotransferase class V domain-containing protein</fullName>
    </recommendedName>
</protein>